<dbReference type="Proteomes" id="UP000193466">
    <property type="component" value="Unassembled WGS sequence"/>
</dbReference>
<reference evidence="1 3" key="1">
    <citation type="submission" date="2017-01" db="EMBL/GenBank/DDBJ databases">
        <authorList>
            <person name="Wolfgang W.J."/>
            <person name="Cole J."/>
            <person name="Wroblewski D."/>
            <person name="Mcginnis J."/>
            <person name="Musser K.A."/>
        </authorList>
    </citation>
    <scope>NUCLEOTIDE SEQUENCE [LARGE SCALE GENOMIC DNA]</scope>
    <source>
        <strain evidence="1 3">DSM 21643</strain>
    </source>
</reference>
<reference evidence="2 4" key="2">
    <citation type="submission" date="2017-06" db="EMBL/GenBank/DDBJ databases">
        <authorList>
            <consortium name="Pathogen Informatics"/>
        </authorList>
    </citation>
    <scope>NUCLEOTIDE SEQUENCE [LARGE SCALE GENOMIC DNA]</scope>
    <source>
        <strain evidence="2 4">NCTC12230</strain>
    </source>
</reference>
<evidence type="ECO:0000313" key="3">
    <source>
        <dbReference type="Proteomes" id="UP000193466"/>
    </source>
</evidence>
<dbReference type="RefSeq" id="WP_197697450.1">
    <property type="nucleotide sequence ID" value="NZ_LT906434.1"/>
</dbReference>
<evidence type="ECO:0000313" key="2">
    <source>
        <dbReference type="EMBL" id="SNU80212.1"/>
    </source>
</evidence>
<evidence type="ECO:0000313" key="4">
    <source>
        <dbReference type="Proteomes" id="UP000215033"/>
    </source>
</evidence>
<evidence type="ECO:0008006" key="5">
    <source>
        <dbReference type="Google" id="ProtNLM"/>
    </source>
</evidence>
<accession>A0AB38DSL2</accession>
<dbReference type="EMBL" id="MTBM01000003">
    <property type="protein sequence ID" value="OSI10968.1"/>
    <property type="molecule type" value="Genomic_DNA"/>
</dbReference>
<dbReference type="Proteomes" id="UP000215033">
    <property type="component" value="Chromosome 1"/>
</dbReference>
<protein>
    <recommendedName>
        <fullName evidence="5">Type IV secretion protein Rhs</fullName>
    </recommendedName>
</protein>
<dbReference type="KEGG" id="nzo:SAMEA4504057_1725"/>
<proteinExistence type="predicted"/>
<evidence type="ECO:0000313" key="1">
    <source>
        <dbReference type="EMBL" id="OSI10968.1"/>
    </source>
</evidence>
<keyword evidence="3" id="KW-1185">Reference proteome</keyword>
<gene>
    <name evidence="1" type="ORF">BWD10_03410</name>
    <name evidence="2" type="ORF">SAMEA4504057_01725</name>
</gene>
<dbReference type="AlphaFoldDB" id="A0AB38DSL2"/>
<dbReference type="EMBL" id="LT906434">
    <property type="protein sequence ID" value="SNU80212.1"/>
    <property type="molecule type" value="Genomic_DNA"/>
</dbReference>
<organism evidence="2 4">
    <name type="scientific">Neisseria zoodegmatis</name>
    <dbReference type="NCBI Taxonomy" id="326523"/>
    <lineage>
        <taxon>Bacteria</taxon>
        <taxon>Pseudomonadati</taxon>
        <taxon>Pseudomonadota</taxon>
        <taxon>Betaproteobacteria</taxon>
        <taxon>Neisseriales</taxon>
        <taxon>Neisseriaceae</taxon>
        <taxon>Neisseria</taxon>
    </lineage>
</organism>
<name>A0AB38DSL2_9NEIS</name>
<sequence length="199" mass="23106">MNNSNRSRLLTDKEIDMARLVFSDGIDYTRVKVCRGIPMMPALKVAMVPNGNIYFPPDDCPCDFTASKEYYQVWLMHEITHVWQYQMGYRTWLGGMMLSVKGGYINRKSYAYPPPAEVKSFSGLNMEQQADFVAHYYAARYLKWPAYLPNLPHYERVLAPLLHNPRQVSLLPAYSNNLPWFGWTKDLSEAVKKKFAKHP</sequence>